<feature type="region of interest" description="Disordered" evidence="1">
    <location>
        <begin position="69"/>
        <end position="132"/>
    </location>
</feature>
<keyword evidence="2" id="KW-0812">Transmembrane</keyword>
<evidence type="ECO:0000313" key="3">
    <source>
        <dbReference type="EMBL" id="KAG2633333.1"/>
    </source>
</evidence>
<organism evidence="3 4">
    <name type="scientific">Panicum virgatum</name>
    <name type="common">Blackwell switchgrass</name>
    <dbReference type="NCBI Taxonomy" id="38727"/>
    <lineage>
        <taxon>Eukaryota</taxon>
        <taxon>Viridiplantae</taxon>
        <taxon>Streptophyta</taxon>
        <taxon>Embryophyta</taxon>
        <taxon>Tracheophyta</taxon>
        <taxon>Spermatophyta</taxon>
        <taxon>Magnoliopsida</taxon>
        <taxon>Liliopsida</taxon>
        <taxon>Poales</taxon>
        <taxon>Poaceae</taxon>
        <taxon>PACMAD clade</taxon>
        <taxon>Panicoideae</taxon>
        <taxon>Panicodae</taxon>
        <taxon>Paniceae</taxon>
        <taxon>Panicinae</taxon>
        <taxon>Panicum</taxon>
        <taxon>Panicum sect. Hiantes</taxon>
    </lineage>
</organism>
<comment type="caution">
    <text evidence="3">The sequence shown here is derived from an EMBL/GenBank/DDBJ whole genome shotgun (WGS) entry which is preliminary data.</text>
</comment>
<evidence type="ECO:0000313" key="4">
    <source>
        <dbReference type="Proteomes" id="UP000823388"/>
    </source>
</evidence>
<dbReference type="EMBL" id="CM029040">
    <property type="protein sequence ID" value="KAG2633333.1"/>
    <property type="molecule type" value="Genomic_DNA"/>
</dbReference>
<dbReference type="Pfam" id="PF05212">
    <property type="entry name" value="DUF707"/>
    <property type="match status" value="1"/>
</dbReference>
<gene>
    <name evidence="3" type="ORF">PVAP13_2NG266800</name>
</gene>
<sequence length="370" mass="40201">MGSAFSSNAKGLSLRRIGSAAAIVCVALLLVIAGGVATLHHSENTPPGRPCVEVRGTMMRRVPRKMLLAEAVEPTKAPRKIPGASHRRPSSGSEPFPRGVSHDTTNLEMEPSLAGDPEHRKKQQAAATETTPAKLNKSLLAVPVGIKNKAVVDKLVSKFPAGDFAVMLFHYDGAVEQWGDLEWSGRAVHVAAPGQTKWWFAKRFLHPDDIEVSAFDPARYLDVVRREGLEVSQPALDRRSEIHHAITARARPPAPGGVHRRVRNVRCGDGGSSAGPPCAGWVEVMVPVFSRAAWRCTWRMVQNDLVHGWGLDYRLGYCAQGDRATNVGVVDSEYVLHRGVPMLGGGGGKSAGRAAVRLRSFKEMQIFNRR</sequence>
<evidence type="ECO:0000256" key="2">
    <source>
        <dbReference type="SAM" id="Phobius"/>
    </source>
</evidence>
<accession>A0A8T0VLA8</accession>
<dbReference type="InterPro" id="IPR007877">
    <property type="entry name" value="DUF707"/>
</dbReference>
<name>A0A8T0VLA8_PANVG</name>
<keyword evidence="2" id="KW-0472">Membrane</keyword>
<reference evidence="3" key="1">
    <citation type="submission" date="2020-05" db="EMBL/GenBank/DDBJ databases">
        <title>WGS assembly of Panicum virgatum.</title>
        <authorList>
            <person name="Lovell J.T."/>
            <person name="Jenkins J."/>
            <person name="Shu S."/>
            <person name="Juenger T.E."/>
            <person name="Schmutz J."/>
        </authorList>
    </citation>
    <scope>NUCLEOTIDE SEQUENCE</scope>
    <source>
        <strain evidence="3">AP13</strain>
    </source>
</reference>
<protein>
    <submittedName>
        <fullName evidence="3">Uncharacterized protein</fullName>
    </submittedName>
</protein>
<dbReference type="PANTHER" id="PTHR31210">
    <property type="entry name" value="OS06G0731900 PROTEIN"/>
    <property type="match status" value="1"/>
</dbReference>
<dbReference type="Proteomes" id="UP000823388">
    <property type="component" value="Chromosome 2N"/>
</dbReference>
<keyword evidence="4" id="KW-1185">Reference proteome</keyword>
<dbReference type="PANTHER" id="PTHR31210:SF84">
    <property type="entry name" value="OS07G0414700 PROTEIN"/>
    <property type="match status" value="1"/>
</dbReference>
<dbReference type="AlphaFoldDB" id="A0A8T0VLA8"/>
<keyword evidence="2" id="KW-1133">Transmembrane helix</keyword>
<evidence type="ECO:0000256" key="1">
    <source>
        <dbReference type="SAM" id="MobiDB-lite"/>
    </source>
</evidence>
<proteinExistence type="predicted"/>
<feature type="transmembrane region" description="Helical" evidence="2">
    <location>
        <begin position="20"/>
        <end position="39"/>
    </location>
</feature>